<keyword evidence="2" id="KW-1185">Reference proteome</keyword>
<evidence type="ECO:0000313" key="2">
    <source>
        <dbReference type="Proteomes" id="UP000887159"/>
    </source>
</evidence>
<dbReference type="Proteomes" id="UP000887159">
    <property type="component" value="Unassembled WGS sequence"/>
</dbReference>
<dbReference type="AlphaFoldDB" id="A0A8X6SIA5"/>
<comment type="caution">
    <text evidence="1">The sequence shown here is derived from an EMBL/GenBank/DDBJ whole genome shotgun (WGS) entry which is preliminary data.</text>
</comment>
<organism evidence="1 2">
    <name type="scientific">Trichonephila clavipes</name>
    <name type="common">Golden silk orbweaver</name>
    <name type="synonym">Nephila clavipes</name>
    <dbReference type="NCBI Taxonomy" id="2585209"/>
    <lineage>
        <taxon>Eukaryota</taxon>
        <taxon>Metazoa</taxon>
        <taxon>Ecdysozoa</taxon>
        <taxon>Arthropoda</taxon>
        <taxon>Chelicerata</taxon>
        <taxon>Arachnida</taxon>
        <taxon>Araneae</taxon>
        <taxon>Araneomorphae</taxon>
        <taxon>Entelegynae</taxon>
        <taxon>Araneoidea</taxon>
        <taxon>Nephilidae</taxon>
        <taxon>Trichonephila</taxon>
    </lineage>
</organism>
<evidence type="ECO:0000313" key="1">
    <source>
        <dbReference type="EMBL" id="GFY09687.1"/>
    </source>
</evidence>
<dbReference type="EMBL" id="BMAU01021291">
    <property type="protein sequence ID" value="GFY09687.1"/>
    <property type="molecule type" value="Genomic_DNA"/>
</dbReference>
<name>A0A8X6SIA5_TRICX</name>
<accession>A0A8X6SIA5</accession>
<sequence length="77" mass="8669">MTHAQSTVERVAAGRRARVISVQITMADRRVLITKSSMEVRAATRYEWTHGTSVSIIHERHNIVLGEVAIPSQMVDR</sequence>
<gene>
    <name evidence="1" type="ORF">TNCV_381811</name>
</gene>
<protein>
    <submittedName>
        <fullName evidence="1">Uncharacterized protein</fullName>
    </submittedName>
</protein>
<reference evidence="1" key="1">
    <citation type="submission" date="2020-08" db="EMBL/GenBank/DDBJ databases">
        <title>Multicomponent nature underlies the extraordinary mechanical properties of spider dragline silk.</title>
        <authorList>
            <person name="Kono N."/>
            <person name="Nakamura H."/>
            <person name="Mori M."/>
            <person name="Yoshida Y."/>
            <person name="Ohtoshi R."/>
            <person name="Malay A.D."/>
            <person name="Moran D.A.P."/>
            <person name="Tomita M."/>
            <person name="Numata K."/>
            <person name="Arakawa K."/>
        </authorList>
    </citation>
    <scope>NUCLEOTIDE SEQUENCE</scope>
</reference>
<proteinExistence type="predicted"/>